<dbReference type="STRING" id="1291052.FC18_GL001359"/>
<protein>
    <recommendedName>
        <fullName evidence="1">Nudix hydrolase domain-containing protein</fullName>
    </recommendedName>
</protein>
<dbReference type="InterPro" id="IPR015797">
    <property type="entry name" value="NUDIX_hydrolase-like_dom_sf"/>
</dbReference>
<name>A0A0R1ZKG9_9LACO</name>
<dbReference type="PROSITE" id="PS51462">
    <property type="entry name" value="NUDIX"/>
    <property type="match status" value="1"/>
</dbReference>
<dbReference type="SUPFAM" id="SSF55811">
    <property type="entry name" value="Nudix"/>
    <property type="match status" value="1"/>
</dbReference>
<organism evidence="2 3">
    <name type="scientific">Lacticaseibacillus sharpeae JCM 1186 = DSM 20505</name>
    <dbReference type="NCBI Taxonomy" id="1291052"/>
    <lineage>
        <taxon>Bacteria</taxon>
        <taxon>Bacillati</taxon>
        <taxon>Bacillota</taxon>
        <taxon>Bacilli</taxon>
        <taxon>Lactobacillales</taxon>
        <taxon>Lactobacillaceae</taxon>
        <taxon>Lacticaseibacillus</taxon>
    </lineage>
</organism>
<dbReference type="Proteomes" id="UP000051679">
    <property type="component" value="Unassembled WGS sequence"/>
</dbReference>
<evidence type="ECO:0000313" key="3">
    <source>
        <dbReference type="Proteomes" id="UP000051679"/>
    </source>
</evidence>
<evidence type="ECO:0000313" key="2">
    <source>
        <dbReference type="EMBL" id="KRM55463.1"/>
    </source>
</evidence>
<comment type="caution">
    <text evidence="2">The sequence shown here is derived from an EMBL/GenBank/DDBJ whole genome shotgun (WGS) entry which is preliminary data.</text>
</comment>
<keyword evidence="3" id="KW-1185">Reference proteome</keyword>
<dbReference type="InterPro" id="IPR000086">
    <property type="entry name" value="NUDIX_hydrolase_dom"/>
</dbReference>
<gene>
    <name evidence="2" type="ORF">FC18_GL001359</name>
</gene>
<accession>A0A0R1ZKG9</accession>
<dbReference type="AlphaFoldDB" id="A0A0R1ZKG9"/>
<dbReference type="EMBL" id="AYYO01000022">
    <property type="protein sequence ID" value="KRM55463.1"/>
    <property type="molecule type" value="Genomic_DNA"/>
</dbReference>
<evidence type="ECO:0000259" key="1">
    <source>
        <dbReference type="PROSITE" id="PS51462"/>
    </source>
</evidence>
<dbReference type="Gene3D" id="3.90.79.10">
    <property type="entry name" value="Nucleoside Triphosphate Pyrophosphohydrolase"/>
    <property type="match status" value="1"/>
</dbReference>
<proteinExistence type="predicted"/>
<reference evidence="2 3" key="1">
    <citation type="journal article" date="2015" name="Genome Announc.">
        <title>Expanding the biotechnology potential of lactobacilli through comparative genomics of 213 strains and associated genera.</title>
        <authorList>
            <person name="Sun Z."/>
            <person name="Harris H.M."/>
            <person name="McCann A."/>
            <person name="Guo C."/>
            <person name="Argimon S."/>
            <person name="Zhang W."/>
            <person name="Yang X."/>
            <person name="Jeffery I.B."/>
            <person name="Cooney J.C."/>
            <person name="Kagawa T.F."/>
            <person name="Liu W."/>
            <person name="Song Y."/>
            <person name="Salvetti E."/>
            <person name="Wrobel A."/>
            <person name="Rasinkangas P."/>
            <person name="Parkhill J."/>
            <person name="Rea M.C."/>
            <person name="O'Sullivan O."/>
            <person name="Ritari J."/>
            <person name="Douillard F.P."/>
            <person name="Paul Ross R."/>
            <person name="Yang R."/>
            <person name="Briner A.E."/>
            <person name="Felis G.E."/>
            <person name="de Vos W.M."/>
            <person name="Barrangou R."/>
            <person name="Klaenhammer T.R."/>
            <person name="Caufield P.W."/>
            <person name="Cui Y."/>
            <person name="Zhang H."/>
            <person name="O'Toole P.W."/>
        </authorList>
    </citation>
    <scope>NUCLEOTIDE SEQUENCE [LARGE SCALE GENOMIC DNA]</scope>
    <source>
        <strain evidence="2 3">DSM 20505</strain>
    </source>
</reference>
<dbReference type="Pfam" id="PF00293">
    <property type="entry name" value="NUDIX"/>
    <property type="match status" value="1"/>
</dbReference>
<sequence>MHIVGTARRRDTLPAGTFHLAVACILFDERGNVLVQQRSLHKLSHPGAWELGAGGSALRGEDGPAAATREVQEEMQLAVSVPRTAMFARDFYSTWIEEWFVVQSTIALADVHMQVSEVAQVKLLTLADARKLLTAAGINGQVARLDAAAALLGLS</sequence>
<dbReference type="PATRIC" id="fig|1291052.5.peg.1377"/>
<feature type="domain" description="Nudix hydrolase" evidence="1">
    <location>
        <begin position="17"/>
        <end position="146"/>
    </location>
</feature>